<dbReference type="WBParaSite" id="Gr19_v10_g9184.t1">
    <property type="protein sequence ID" value="Gr19_v10_g9184.t1"/>
    <property type="gene ID" value="Gr19_v10_g9184"/>
</dbReference>
<dbReference type="Proteomes" id="UP000887572">
    <property type="component" value="Unplaced"/>
</dbReference>
<sequence length="84" mass="8921">MRLLLLIALLVAVLLCHVTAEAMGQENQLVREKRWGYGYGGWGGGGWGGGYGGYGGGWNRGWGGGYGGYGGGWGRRGGWGWGRR</sequence>
<reference evidence="3" key="1">
    <citation type="submission" date="2022-11" db="UniProtKB">
        <authorList>
            <consortium name="WormBaseParasite"/>
        </authorList>
    </citation>
    <scope>IDENTIFICATION</scope>
</reference>
<proteinExistence type="predicted"/>
<evidence type="ECO:0000313" key="2">
    <source>
        <dbReference type="Proteomes" id="UP000887572"/>
    </source>
</evidence>
<evidence type="ECO:0000313" key="3">
    <source>
        <dbReference type="WBParaSite" id="Gr19_v10_g9184.t1"/>
    </source>
</evidence>
<evidence type="ECO:0000256" key="1">
    <source>
        <dbReference type="SAM" id="SignalP"/>
    </source>
</evidence>
<organism evidence="2 3">
    <name type="scientific">Globodera rostochiensis</name>
    <name type="common">Golden nematode worm</name>
    <name type="synonym">Heterodera rostochiensis</name>
    <dbReference type="NCBI Taxonomy" id="31243"/>
    <lineage>
        <taxon>Eukaryota</taxon>
        <taxon>Metazoa</taxon>
        <taxon>Ecdysozoa</taxon>
        <taxon>Nematoda</taxon>
        <taxon>Chromadorea</taxon>
        <taxon>Rhabditida</taxon>
        <taxon>Tylenchina</taxon>
        <taxon>Tylenchomorpha</taxon>
        <taxon>Tylenchoidea</taxon>
        <taxon>Heteroderidae</taxon>
        <taxon>Heteroderinae</taxon>
        <taxon>Globodera</taxon>
    </lineage>
</organism>
<keyword evidence="2" id="KW-1185">Reference proteome</keyword>
<accession>A0A914IBX0</accession>
<keyword evidence="1" id="KW-0732">Signal</keyword>
<dbReference type="AlphaFoldDB" id="A0A914IBX0"/>
<feature type="signal peptide" evidence="1">
    <location>
        <begin position="1"/>
        <end position="20"/>
    </location>
</feature>
<feature type="chain" id="PRO_5037502178" evidence="1">
    <location>
        <begin position="21"/>
        <end position="84"/>
    </location>
</feature>
<name>A0A914IBX0_GLORO</name>
<protein>
    <submittedName>
        <fullName evidence="3">Uncharacterized protein</fullName>
    </submittedName>
</protein>